<evidence type="ECO:0000313" key="2">
    <source>
        <dbReference type="Proteomes" id="UP000001877"/>
    </source>
</evidence>
<dbReference type="EMBL" id="AP008955">
    <property type="protein sequence ID" value="BAH45758.1"/>
    <property type="molecule type" value="Genomic_DNA"/>
</dbReference>
<proteinExistence type="predicted"/>
<sequence>MIRSLLFYDENEKGGCFSLPANGSSNRLFLIWILGTGVTKGGRADGPTDCSLL</sequence>
<evidence type="ECO:0000313" key="1">
    <source>
        <dbReference type="EMBL" id="BAH45758.1"/>
    </source>
</evidence>
<organism evidence="1 2">
    <name type="scientific">Brevibacillus brevis (strain 47 / JCM 6285 / NBRC 100599)</name>
    <dbReference type="NCBI Taxonomy" id="358681"/>
    <lineage>
        <taxon>Bacteria</taxon>
        <taxon>Bacillati</taxon>
        <taxon>Bacillota</taxon>
        <taxon>Bacilli</taxon>
        <taxon>Bacillales</taxon>
        <taxon>Paenibacillaceae</taxon>
        <taxon>Brevibacillus</taxon>
    </lineage>
</organism>
<keyword evidence="2" id="KW-1185">Reference proteome</keyword>
<accession>C0ZKT1</accession>
<dbReference type="Proteomes" id="UP000001877">
    <property type="component" value="Chromosome"/>
</dbReference>
<dbReference type="AlphaFoldDB" id="C0ZKT1"/>
<name>C0ZKT1_BREBN</name>
<reference evidence="1 2" key="1">
    <citation type="submission" date="2005-03" db="EMBL/GenBank/DDBJ databases">
        <title>Brevibacillus brevis strain 47, complete genome.</title>
        <authorList>
            <person name="Hosoyama A."/>
            <person name="Yamada R."/>
            <person name="Hongo Y."/>
            <person name="Terui Y."/>
            <person name="Ankai A."/>
            <person name="Masuyama W."/>
            <person name="Sekiguchi M."/>
            <person name="Takeda T."/>
            <person name="Asano K."/>
            <person name="Ohji S."/>
            <person name="Ichikawa N."/>
            <person name="Narita S."/>
            <person name="Aoki N."/>
            <person name="Miura H."/>
            <person name="Matsushita S."/>
            <person name="Sekigawa T."/>
            <person name="Yamagata H."/>
            <person name="Yoshikawa H."/>
            <person name="Udaka S."/>
            <person name="Tanikawa S."/>
            <person name="Fujita N."/>
        </authorList>
    </citation>
    <scope>NUCLEOTIDE SEQUENCE [LARGE SCALE GENOMIC DNA]</scope>
    <source>
        <strain evidence="2">47 / JCM 6285 / NBRC 100599</strain>
    </source>
</reference>
<dbReference type="KEGG" id="bbe:BBR47_47810"/>
<gene>
    <name evidence="1" type="ordered locus">BBR47_47810</name>
</gene>
<dbReference type="HOGENOM" id="CLU_3059192_0_0_9"/>
<protein>
    <submittedName>
        <fullName evidence="1">Uncharacterized protein</fullName>
    </submittedName>
</protein>